<dbReference type="Gene3D" id="3.40.50.1000">
    <property type="entry name" value="HAD superfamily/HAD-like"/>
    <property type="match status" value="1"/>
</dbReference>
<keyword evidence="3" id="KW-0479">Metal-binding</keyword>
<dbReference type="SFLD" id="SFLDG01129">
    <property type="entry name" value="C1.5:_HAD__Beta-PGM__Phosphata"/>
    <property type="match status" value="1"/>
</dbReference>
<protein>
    <recommendedName>
        <fullName evidence="8">HAD superfamily hydrolase</fullName>
    </recommendedName>
</protein>
<dbReference type="InterPro" id="IPR036412">
    <property type="entry name" value="HAD-like_sf"/>
</dbReference>
<reference evidence="6 7" key="1">
    <citation type="submission" date="2017-05" db="EMBL/GenBank/DDBJ databases">
        <title>The Genome Sequence of Enterococcus sp. 10A9_DIV0425.</title>
        <authorList>
            <consortium name="The Broad Institute Genomics Platform"/>
            <consortium name="The Broad Institute Genomic Center for Infectious Diseases"/>
            <person name="Earl A."/>
            <person name="Manson A."/>
            <person name="Schwartman J."/>
            <person name="Gilmore M."/>
            <person name="Abouelleil A."/>
            <person name="Cao P."/>
            <person name="Chapman S."/>
            <person name="Cusick C."/>
            <person name="Shea T."/>
            <person name="Young S."/>
            <person name="Neafsey D."/>
            <person name="Nusbaum C."/>
            <person name="Birren B."/>
        </authorList>
    </citation>
    <scope>NUCLEOTIDE SEQUENCE [LARGE SCALE GENOMIC DNA]</scope>
    <source>
        <strain evidence="6 7">10A9_DIV0425</strain>
    </source>
</reference>
<dbReference type="Proteomes" id="UP000194933">
    <property type="component" value="Unassembled WGS sequence"/>
</dbReference>
<dbReference type="InterPro" id="IPR041492">
    <property type="entry name" value="HAD_2"/>
</dbReference>
<dbReference type="InterPro" id="IPR006439">
    <property type="entry name" value="HAD-SF_hydro_IA"/>
</dbReference>
<dbReference type="AlphaFoldDB" id="A0A2C9XPZ4"/>
<evidence type="ECO:0000256" key="4">
    <source>
        <dbReference type="ARBA" id="ARBA00022842"/>
    </source>
</evidence>
<dbReference type="InterPro" id="IPR023198">
    <property type="entry name" value="PGP-like_dom2"/>
</dbReference>
<keyword evidence="4" id="KW-0460">Magnesium</keyword>
<name>A0A2C9XPZ4_9ENTE</name>
<dbReference type="CDD" id="cd07505">
    <property type="entry name" value="HAD_BPGM-like"/>
    <property type="match status" value="1"/>
</dbReference>
<keyword evidence="5" id="KW-0119">Carbohydrate metabolism</keyword>
<sequence>MKGIIFDFNGTMFQDSHFHEEAWIHMIRRYSDRQLTDDEILKQIHGRTNDEILRYFISSDLTNEEIARLSYEKEAYYRNLCQQHPEQLVLTKGLEETLDLLKYQAVPFTIATATVKENVVFYFDVFHLARWFDLNQVVFDDGSFPGKPQPDIFVKAAAKLHLKPQDCLVIEDAYSGLLAARRAEIGRIIAIDPQGKNQSLFEAKEIRKDALIQDFTNFYTNCFAIASM</sequence>
<dbReference type="EMBL" id="NGMO01000001">
    <property type="protein sequence ID" value="OTP12241.1"/>
    <property type="molecule type" value="Genomic_DNA"/>
</dbReference>
<dbReference type="SFLD" id="SFLDS00003">
    <property type="entry name" value="Haloacid_Dehalogenase"/>
    <property type="match status" value="1"/>
</dbReference>
<comment type="similarity">
    <text evidence="2">Belongs to the HAD-like hydrolase superfamily. CbbY/CbbZ/Gph/YieH family.</text>
</comment>
<proteinExistence type="inferred from homology"/>
<dbReference type="Pfam" id="PF13419">
    <property type="entry name" value="HAD_2"/>
    <property type="match status" value="1"/>
</dbReference>
<dbReference type="RefSeq" id="WP_086283580.1">
    <property type="nucleotide sequence ID" value="NZ_NGMO01000001.1"/>
</dbReference>
<dbReference type="Gene3D" id="1.10.150.240">
    <property type="entry name" value="Putative phosphatase, domain 2"/>
    <property type="match status" value="1"/>
</dbReference>
<evidence type="ECO:0000313" key="7">
    <source>
        <dbReference type="Proteomes" id="UP000194933"/>
    </source>
</evidence>
<evidence type="ECO:0000256" key="1">
    <source>
        <dbReference type="ARBA" id="ARBA00001946"/>
    </source>
</evidence>
<gene>
    <name evidence="6" type="ORF">A5844_000473</name>
</gene>
<dbReference type="InterPro" id="IPR023214">
    <property type="entry name" value="HAD_sf"/>
</dbReference>
<evidence type="ECO:0008006" key="8">
    <source>
        <dbReference type="Google" id="ProtNLM"/>
    </source>
</evidence>
<comment type="cofactor">
    <cofactor evidence="1">
        <name>Mg(2+)</name>
        <dbReference type="ChEBI" id="CHEBI:18420"/>
    </cofactor>
</comment>
<evidence type="ECO:0000256" key="5">
    <source>
        <dbReference type="ARBA" id="ARBA00023277"/>
    </source>
</evidence>
<dbReference type="GO" id="GO:0046872">
    <property type="term" value="F:metal ion binding"/>
    <property type="evidence" value="ECO:0007669"/>
    <property type="project" value="UniProtKB-KW"/>
</dbReference>
<dbReference type="GO" id="GO:0003824">
    <property type="term" value="F:catalytic activity"/>
    <property type="evidence" value="ECO:0007669"/>
    <property type="project" value="UniProtKB-ARBA"/>
</dbReference>
<evidence type="ECO:0000256" key="3">
    <source>
        <dbReference type="ARBA" id="ARBA00022723"/>
    </source>
</evidence>
<dbReference type="SUPFAM" id="SSF56784">
    <property type="entry name" value="HAD-like"/>
    <property type="match status" value="1"/>
</dbReference>
<keyword evidence="7" id="KW-1185">Reference proteome</keyword>
<dbReference type="STRING" id="1987383.A5844_000473"/>
<evidence type="ECO:0000256" key="2">
    <source>
        <dbReference type="ARBA" id="ARBA00006171"/>
    </source>
</evidence>
<comment type="caution">
    <text evidence="6">The sequence shown here is derived from an EMBL/GenBank/DDBJ whole genome shotgun (WGS) entry which is preliminary data.</text>
</comment>
<organism evidence="6 7">
    <name type="scientific">Candidatus Enterococcus wittei</name>
    <dbReference type="NCBI Taxonomy" id="1987383"/>
    <lineage>
        <taxon>Bacteria</taxon>
        <taxon>Bacillati</taxon>
        <taxon>Bacillota</taxon>
        <taxon>Bacilli</taxon>
        <taxon>Lactobacillales</taxon>
        <taxon>Enterococcaceae</taxon>
        <taxon>Enterococcus</taxon>
    </lineage>
</organism>
<dbReference type="InterPro" id="IPR051600">
    <property type="entry name" value="Beta-PGM-like"/>
</dbReference>
<dbReference type="NCBIfam" id="TIGR01509">
    <property type="entry name" value="HAD-SF-IA-v3"/>
    <property type="match status" value="1"/>
</dbReference>
<dbReference type="PANTHER" id="PTHR46193">
    <property type="entry name" value="6-PHOSPHOGLUCONATE PHOSPHATASE"/>
    <property type="match status" value="1"/>
</dbReference>
<accession>A0A2C9XPZ4</accession>
<dbReference type="PANTHER" id="PTHR46193:SF18">
    <property type="entry name" value="HEXITOL PHOSPHATASE B"/>
    <property type="match status" value="1"/>
</dbReference>
<evidence type="ECO:0000313" key="6">
    <source>
        <dbReference type="EMBL" id="OTP12241.1"/>
    </source>
</evidence>